<evidence type="ECO:0000256" key="6">
    <source>
        <dbReference type="ARBA" id="ARBA00022723"/>
    </source>
</evidence>
<comment type="cofactor">
    <cofactor evidence="1">
        <name>Zn(2+)</name>
        <dbReference type="ChEBI" id="CHEBI:29105"/>
    </cofactor>
</comment>
<dbReference type="EC" id="4.1.2.50" evidence="4"/>
<comment type="pathway">
    <text evidence="2">Purine metabolism; 7-cyano-7-deazaguanine biosynthesis.</text>
</comment>
<dbReference type="GO" id="GO:0070497">
    <property type="term" value="F:6-carboxytetrahydropterin synthase activity"/>
    <property type="evidence" value="ECO:0007669"/>
    <property type="project" value="UniProtKB-EC"/>
</dbReference>
<evidence type="ECO:0000256" key="9">
    <source>
        <dbReference type="ARBA" id="ARBA00031449"/>
    </source>
</evidence>
<dbReference type="EMBL" id="CP019082">
    <property type="protein sequence ID" value="APW58756.1"/>
    <property type="molecule type" value="Genomic_DNA"/>
</dbReference>
<evidence type="ECO:0000256" key="1">
    <source>
        <dbReference type="ARBA" id="ARBA00001947"/>
    </source>
</evidence>
<proteinExistence type="inferred from homology"/>
<comment type="catalytic activity">
    <reaction evidence="10">
        <text>7,8-dihydroneopterin 3'-triphosphate + H2O = 6-carboxy-5,6,7,8-tetrahydropterin + triphosphate + acetaldehyde + 2 H(+)</text>
        <dbReference type="Rhea" id="RHEA:27966"/>
        <dbReference type="ChEBI" id="CHEBI:15343"/>
        <dbReference type="ChEBI" id="CHEBI:15377"/>
        <dbReference type="ChEBI" id="CHEBI:15378"/>
        <dbReference type="ChEBI" id="CHEBI:18036"/>
        <dbReference type="ChEBI" id="CHEBI:58462"/>
        <dbReference type="ChEBI" id="CHEBI:61032"/>
        <dbReference type="EC" id="4.1.2.50"/>
    </reaction>
</comment>
<evidence type="ECO:0000256" key="5">
    <source>
        <dbReference type="ARBA" id="ARBA00018141"/>
    </source>
</evidence>
<protein>
    <recommendedName>
        <fullName evidence="5">6-carboxy-5,6,7,8-tetrahydropterin synthase</fullName>
        <ecNumber evidence="4">4.1.2.50</ecNumber>
    </recommendedName>
    <alternativeName>
        <fullName evidence="9">Queuosine biosynthesis protein QueD</fullName>
    </alternativeName>
</protein>
<evidence type="ECO:0000256" key="3">
    <source>
        <dbReference type="ARBA" id="ARBA00008900"/>
    </source>
</evidence>
<gene>
    <name evidence="11" type="ORF">BSF38_00160</name>
</gene>
<dbReference type="Proteomes" id="UP000186309">
    <property type="component" value="Chromosome"/>
</dbReference>
<organism evidence="11 12">
    <name type="scientific">Paludisphaera borealis</name>
    <dbReference type="NCBI Taxonomy" id="1387353"/>
    <lineage>
        <taxon>Bacteria</taxon>
        <taxon>Pseudomonadati</taxon>
        <taxon>Planctomycetota</taxon>
        <taxon>Planctomycetia</taxon>
        <taxon>Isosphaerales</taxon>
        <taxon>Isosphaeraceae</taxon>
        <taxon>Paludisphaera</taxon>
    </lineage>
</organism>
<evidence type="ECO:0000256" key="8">
    <source>
        <dbReference type="ARBA" id="ARBA00023239"/>
    </source>
</evidence>
<name>A0A1U7CIM7_9BACT</name>
<dbReference type="InterPro" id="IPR007115">
    <property type="entry name" value="6-PTP_synth/QueD"/>
</dbReference>
<keyword evidence="12" id="KW-1185">Reference proteome</keyword>
<dbReference type="OrthoDB" id="9804698at2"/>
<evidence type="ECO:0000256" key="2">
    <source>
        <dbReference type="ARBA" id="ARBA00005061"/>
    </source>
</evidence>
<dbReference type="GO" id="GO:0046872">
    <property type="term" value="F:metal ion binding"/>
    <property type="evidence" value="ECO:0007669"/>
    <property type="project" value="UniProtKB-KW"/>
</dbReference>
<evidence type="ECO:0000256" key="7">
    <source>
        <dbReference type="ARBA" id="ARBA00022833"/>
    </source>
</evidence>
<dbReference type="AlphaFoldDB" id="A0A1U7CIM7"/>
<reference evidence="12" key="1">
    <citation type="submission" date="2016-12" db="EMBL/GenBank/DDBJ databases">
        <title>Comparative genomics of four Isosphaeraceae planctomycetes: a common pool of plasmids and glycoside hydrolase genes.</title>
        <authorList>
            <person name="Ivanova A."/>
        </authorList>
    </citation>
    <scope>NUCLEOTIDE SEQUENCE [LARGE SCALE GENOMIC DNA]</scope>
    <source>
        <strain evidence="12">PX4</strain>
    </source>
</reference>
<keyword evidence="6" id="KW-0479">Metal-binding</keyword>
<dbReference type="Pfam" id="PF01242">
    <property type="entry name" value="PTPS"/>
    <property type="match status" value="1"/>
</dbReference>
<dbReference type="RefSeq" id="WP_076343029.1">
    <property type="nucleotide sequence ID" value="NZ_CP019082.1"/>
</dbReference>
<sequence length="163" mass="18701">MSSSRYKVRVTKDFLVFSSGHFITFEGNQCERVHGHNYRTAVEVDGDLDGNHYVVDFIALRDMTRTICDELDHRMLLPAGSPYIRLEDDGPNIVARYRDRYWSFPRDECVVLPIANTTAELLAKYIADRLLVAMRARGWADPRAVRVEVEECFGQSAEVELTL</sequence>
<evidence type="ECO:0000313" key="12">
    <source>
        <dbReference type="Proteomes" id="UP000186309"/>
    </source>
</evidence>
<dbReference type="PANTHER" id="PTHR12589">
    <property type="entry name" value="PYRUVOYL TETRAHYDROBIOPTERIN SYNTHASE"/>
    <property type="match status" value="1"/>
</dbReference>
<comment type="similarity">
    <text evidence="3">Belongs to the PTPS family. QueD subfamily.</text>
</comment>
<dbReference type="STRING" id="1387353.BSF38_00160"/>
<dbReference type="InterPro" id="IPR038418">
    <property type="entry name" value="6-PTP_synth/QueD_sf"/>
</dbReference>
<keyword evidence="7" id="KW-0862">Zinc</keyword>
<dbReference type="Gene3D" id="3.30.479.10">
    <property type="entry name" value="6-pyruvoyl tetrahydropterin synthase/QueD"/>
    <property type="match status" value="1"/>
</dbReference>
<keyword evidence="8" id="KW-0456">Lyase</keyword>
<evidence type="ECO:0000256" key="10">
    <source>
        <dbReference type="ARBA" id="ARBA00048807"/>
    </source>
</evidence>
<dbReference type="PANTHER" id="PTHR12589:SF7">
    <property type="entry name" value="6-PYRUVOYL TETRAHYDROBIOPTERIN SYNTHASE"/>
    <property type="match status" value="1"/>
</dbReference>
<dbReference type="UniPathway" id="UPA00391"/>
<dbReference type="SUPFAM" id="SSF55620">
    <property type="entry name" value="Tetrahydrobiopterin biosynthesis enzymes-like"/>
    <property type="match status" value="1"/>
</dbReference>
<dbReference type="KEGG" id="pbor:BSF38_00160"/>
<evidence type="ECO:0000313" key="11">
    <source>
        <dbReference type="EMBL" id="APW58756.1"/>
    </source>
</evidence>
<accession>A0A1U7CIM7</accession>
<evidence type="ECO:0000256" key="4">
    <source>
        <dbReference type="ARBA" id="ARBA00012982"/>
    </source>
</evidence>